<organism evidence="7 8">
    <name type="scientific">Piromyces finnis</name>
    <dbReference type="NCBI Taxonomy" id="1754191"/>
    <lineage>
        <taxon>Eukaryota</taxon>
        <taxon>Fungi</taxon>
        <taxon>Fungi incertae sedis</taxon>
        <taxon>Chytridiomycota</taxon>
        <taxon>Chytridiomycota incertae sedis</taxon>
        <taxon>Neocallimastigomycetes</taxon>
        <taxon>Neocallimastigales</taxon>
        <taxon>Neocallimastigaceae</taxon>
        <taxon>Piromyces</taxon>
    </lineage>
</organism>
<feature type="domain" description="C2H2-type" evidence="6">
    <location>
        <begin position="124"/>
        <end position="151"/>
    </location>
</feature>
<dbReference type="STRING" id="1754191.A0A1Y1V1H4"/>
<evidence type="ECO:0000256" key="3">
    <source>
        <dbReference type="ARBA" id="ARBA00022771"/>
    </source>
</evidence>
<dbReference type="GO" id="GO:0005694">
    <property type="term" value="C:chromosome"/>
    <property type="evidence" value="ECO:0007669"/>
    <property type="project" value="UniProtKB-ARBA"/>
</dbReference>
<reference evidence="7 8" key="2">
    <citation type="submission" date="2016-08" db="EMBL/GenBank/DDBJ databases">
        <title>Pervasive Adenine N6-methylation of Active Genes in Fungi.</title>
        <authorList>
            <consortium name="DOE Joint Genome Institute"/>
            <person name="Mondo S.J."/>
            <person name="Dannebaum R.O."/>
            <person name="Kuo R.C."/>
            <person name="Labutti K."/>
            <person name="Haridas S."/>
            <person name="Kuo A."/>
            <person name="Salamov A."/>
            <person name="Ahrendt S.R."/>
            <person name="Lipzen A."/>
            <person name="Sullivan W."/>
            <person name="Andreopoulos W.B."/>
            <person name="Clum A."/>
            <person name="Lindquist E."/>
            <person name="Daum C."/>
            <person name="Ramamoorthy G.K."/>
            <person name="Gryganskyi A."/>
            <person name="Culley D."/>
            <person name="Magnuson J.K."/>
            <person name="James T.Y."/>
            <person name="O'Malley M.A."/>
            <person name="Stajich J.E."/>
            <person name="Spatafora J.W."/>
            <person name="Visel A."/>
            <person name="Grigoriev I.V."/>
        </authorList>
    </citation>
    <scope>NUCLEOTIDE SEQUENCE [LARGE SCALE GENOMIC DNA]</scope>
    <source>
        <strain evidence="8">finn</strain>
    </source>
</reference>
<evidence type="ECO:0000256" key="5">
    <source>
        <dbReference type="PROSITE-ProRule" id="PRU00042"/>
    </source>
</evidence>
<dbReference type="PROSITE" id="PS50157">
    <property type="entry name" value="ZINC_FINGER_C2H2_2"/>
    <property type="match status" value="3"/>
</dbReference>
<dbReference type="OrthoDB" id="8922241at2759"/>
<dbReference type="PANTHER" id="PTHR23235">
    <property type="entry name" value="KRUEPPEL-LIKE TRANSCRIPTION FACTOR"/>
    <property type="match status" value="1"/>
</dbReference>
<keyword evidence="3 5" id="KW-0863">Zinc-finger</keyword>
<dbReference type="GO" id="GO:0045893">
    <property type="term" value="P:positive regulation of DNA-templated transcription"/>
    <property type="evidence" value="ECO:0007669"/>
    <property type="project" value="UniProtKB-ARBA"/>
</dbReference>
<evidence type="ECO:0000256" key="2">
    <source>
        <dbReference type="ARBA" id="ARBA00022737"/>
    </source>
</evidence>
<sequence>MSEFKLNDNFSYFTLNNEKEKGNSFNIANDSNIFTSYTTPRIYPPNNDPNKVPEKGPKILCHTCTLRFSCKFCAKTFSRLNNLVIHQKTHLNKQEFKCDICSQVFSRKHDLTRHQRIHSGEKPFHCDICGKSFSRMDALKRHERINLNNSDHCKVIIPPIPSKIKKIKKNGINKKRKTLSQSSIEVNRSDII</sequence>
<feature type="domain" description="C2H2-type" evidence="6">
    <location>
        <begin position="68"/>
        <end position="95"/>
    </location>
</feature>
<dbReference type="GO" id="GO:0008270">
    <property type="term" value="F:zinc ion binding"/>
    <property type="evidence" value="ECO:0007669"/>
    <property type="project" value="UniProtKB-KW"/>
</dbReference>
<name>A0A1Y1V1H4_9FUNG</name>
<dbReference type="FunFam" id="3.30.160.60:FF:002343">
    <property type="entry name" value="Zinc finger protein 33A"/>
    <property type="match status" value="1"/>
</dbReference>
<keyword evidence="1" id="KW-0479">Metal-binding</keyword>
<dbReference type="GO" id="GO:0000981">
    <property type="term" value="F:DNA-binding transcription factor activity, RNA polymerase II-specific"/>
    <property type="evidence" value="ECO:0007669"/>
    <property type="project" value="TreeGrafter"/>
</dbReference>
<dbReference type="EMBL" id="MCFH01000041">
    <property type="protein sequence ID" value="ORX45141.1"/>
    <property type="molecule type" value="Genomic_DNA"/>
</dbReference>
<proteinExistence type="predicted"/>
<dbReference type="AlphaFoldDB" id="A0A1Y1V1H4"/>
<accession>A0A1Y1V1H4</accession>
<dbReference type="InterPro" id="IPR036236">
    <property type="entry name" value="Znf_C2H2_sf"/>
</dbReference>
<evidence type="ECO:0000256" key="4">
    <source>
        <dbReference type="ARBA" id="ARBA00022833"/>
    </source>
</evidence>
<evidence type="ECO:0000259" key="6">
    <source>
        <dbReference type="PROSITE" id="PS50157"/>
    </source>
</evidence>
<evidence type="ECO:0000313" key="7">
    <source>
        <dbReference type="EMBL" id="ORX45141.1"/>
    </source>
</evidence>
<dbReference type="PROSITE" id="PS00028">
    <property type="entry name" value="ZINC_FINGER_C2H2_1"/>
    <property type="match status" value="2"/>
</dbReference>
<dbReference type="GO" id="GO:0000978">
    <property type="term" value="F:RNA polymerase II cis-regulatory region sequence-specific DNA binding"/>
    <property type="evidence" value="ECO:0007669"/>
    <property type="project" value="TreeGrafter"/>
</dbReference>
<protein>
    <recommendedName>
        <fullName evidence="6">C2H2-type domain-containing protein</fullName>
    </recommendedName>
</protein>
<dbReference type="Proteomes" id="UP000193719">
    <property type="component" value="Unassembled WGS sequence"/>
</dbReference>
<keyword evidence="4" id="KW-0862">Zinc</keyword>
<evidence type="ECO:0000313" key="8">
    <source>
        <dbReference type="Proteomes" id="UP000193719"/>
    </source>
</evidence>
<reference evidence="7 8" key="1">
    <citation type="submission" date="2016-08" db="EMBL/GenBank/DDBJ databases">
        <title>Genomes of anaerobic fungi encode conserved fungal cellulosomes for biomass hydrolysis.</title>
        <authorList>
            <consortium name="DOE Joint Genome Institute"/>
            <person name="Haitjema C.H."/>
            <person name="Gilmore S.P."/>
            <person name="Henske J.K."/>
            <person name="Solomon K.V."/>
            <person name="De Groot R."/>
            <person name="Kuo A."/>
            <person name="Mondo S.J."/>
            <person name="Salamov A.A."/>
            <person name="Labutti K."/>
            <person name="Zhao Z."/>
            <person name="Chiniquy J."/>
            <person name="Barry K."/>
            <person name="Brewer H.M."/>
            <person name="Purvine S.O."/>
            <person name="Wright A.T."/>
            <person name="Boxma B."/>
            <person name="Van Alen T."/>
            <person name="Hackstein J.H."/>
            <person name="Baker S.E."/>
            <person name="Grigoriev I.V."/>
            <person name="O'Malley M.A."/>
        </authorList>
    </citation>
    <scope>NUCLEOTIDE SEQUENCE [LARGE SCALE GENOMIC DNA]</scope>
    <source>
        <strain evidence="8">finn</strain>
    </source>
</reference>
<keyword evidence="2" id="KW-0677">Repeat</keyword>
<dbReference type="InterPro" id="IPR013087">
    <property type="entry name" value="Znf_C2H2_type"/>
</dbReference>
<dbReference type="FunFam" id="3.30.160.60:FF:001732">
    <property type="entry name" value="Zgc:162936"/>
    <property type="match status" value="1"/>
</dbReference>
<comment type="caution">
    <text evidence="7">The sequence shown here is derived from an EMBL/GenBank/DDBJ whole genome shotgun (WGS) entry which is preliminary data.</text>
</comment>
<evidence type="ECO:0000256" key="1">
    <source>
        <dbReference type="ARBA" id="ARBA00022723"/>
    </source>
</evidence>
<gene>
    <name evidence="7" type="ORF">BCR36DRAFT_300216</name>
</gene>
<dbReference type="PANTHER" id="PTHR23235:SF120">
    <property type="entry name" value="KRUPPEL-LIKE FACTOR 15"/>
    <property type="match status" value="1"/>
</dbReference>
<feature type="domain" description="C2H2-type" evidence="6">
    <location>
        <begin position="96"/>
        <end position="123"/>
    </location>
</feature>
<dbReference type="Gene3D" id="3.30.160.60">
    <property type="entry name" value="Classic Zinc Finger"/>
    <property type="match status" value="3"/>
</dbReference>
<dbReference type="SMART" id="SM00355">
    <property type="entry name" value="ZnF_C2H2"/>
    <property type="match status" value="3"/>
</dbReference>
<keyword evidence="8" id="KW-1185">Reference proteome</keyword>
<dbReference type="SUPFAM" id="SSF57667">
    <property type="entry name" value="beta-beta-alpha zinc fingers"/>
    <property type="match status" value="2"/>
</dbReference>
<dbReference type="Pfam" id="PF00096">
    <property type="entry name" value="zf-C2H2"/>
    <property type="match status" value="3"/>
</dbReference>